<gene>
    <name evidence="2" type="ordered locus">Sta7437_0456</name>
</gene>
<dbReference type="eggNOG" id="ENOG5032ZSC">
    <property type="taxonomic scope" value="Bacteria"/>
</dbReference>
<dbReference type="NCBIfam" id="NF040558">
    <property type="entry name" value="CAS_Csx18"/>
    <property type="match status" value="1"/>
</dbReference>
<evidence type="ECO:0000313" key="2">
    <source>
        <dbReference type="EMBL" id="AFZ34065.1"/>
    </source>
</evidence>
<accession>K9XNA0</accession>
<feature type="transmembrane region" description="Helical" evidence="1">
    <location>
        <begin position="42"/>
        <end position="62"/>
    </location>
</feature>
<keyword evidence="1" id="KW-0812">Transmembrane</keyword>
<feature type="transmembrane region" description="Helical" evidence="1">
    <location>
        <begin position="12"/>
        <end position="36"/>
    </location>
</feature>
<dbReference type="Proteomes" id="UP000010473">
    <property type="component" value="Chromosome"/>
</dbReference>
<dbReference type="PATRIC" id="fig|111780.3.peg.472"/>
<dbReference type="AlphaFoldDB" id="K9XNA0"/>
<dbReference type="STRING" id="111780.Sta7437_0456"/>
<organism evidence="2 3">
    <name type="scientific">Stanieria cyanosphaera (strain ATCC 29371 / PCC 7437)</name>
    <dbReference type="NCBI Taxonomy" id="111780"/>
    <lineage>
        <taxon>Bacteria</taxon>
        <taxon>Bacillati</taxon>
        <taxon>Cyanobacteriota</taxon>
        <taxon>Cyanophyceae</taxon>
        <taxon>Pleurocapsales</taxon>
        <taxon>Dermocarpellaceae</taxon>
        <taxon>Stanieria</taxon>
    </lineage>
</organism>
<keyword evidence="1" id="KW-0472">Membrane</keyword>
<dbReference type="KEGG" id="scs:Sta7437_0456"/>
<reference evidence="3" key="1">
    <citation type="journal article" date="2013" name="Proc. Natl. Acad. Sci. U.S.A.">
        <title>Improving the coverage of the cyanobacterial phylum using diversity-driven genome sequencing.</title>
        <authorList>
            <person name="Shih P.M."/>
            <person name="Wu D."/>
            <person name="Latifi A."/>
            <person name="Axen S.D."/>
            <person name="Fewer D.P."/>
            <person name="Talla E."/>
            <person name="Calteau A."/>
            <person name="Cai F."/>
            <person name="Tandeau de Marsac N."/>
            <person name="Rippka R."/>
            <person name="Herdman M."/>
            <person name="Sivonen K."/>
            <person name="Coursin T."/>
            <person name="Laurent T."/>
            <person name="Goodwin L."/>
            <person name="Nolan M."/>
            <person name="Davenport K.W."/>
            <person name="Han C.S."/>
            <person name="Rubin E.M."/>
            <person name="Eisen J.A."/>
            <person name="Woyke T."/>
            <person name="Gugger M."/>
            <person name="Kerfeld C.A."/>
        </authorList>
    </citation>
    <scope>NUCLEOTIDE SEQUENCE [LARGE SCALE GENOMIC DNA]</scope>
    <source>
        <strain evidence="3">ATCC 29371 / PCC 7437</strain>
    </source>
</reference>
<keyword evidence="1" id="KW-1133">Transmembrane helix</keyword>
<dbReference type="EMBL" id="CP003653">
    <property type="protein sequence ID" value="AFZ34065.1"/>
    <property type="molecule type" value="Genomic_DNA"/>
</dbReference>
<sequence length="93" mass="10020">MYLSTRAAIVRNFATAIVNGAITLILLLIAPLGLAAVISNTFLVTVASFFVSTLSDSMVSWLSASPRHNSFSPSSQDINITYQGKIKNTKNKE</sequence>
<keyword evidence="3" id="KW-1185">Reference proteome</keyword>
<protein>
    <submittedName>
        <fullName evidence="2">Uncharacterized protein</fullName>
    </submittedName>
</protein>
<evidence type="ECO:0000313" key="3">
    <source>
        <dbReference type="Proteomes" id="UP000010473"/>
    </source>
</evidence>
<proteinExistence type="predicted"/>
<name>K9XNA0_STAC7</name>
<dbReference type="RefSeq" id="WP_015191738.1">
    <property type="nucleotide sequence ID" value="NC_019748.1"/>
</dbReference>
<evidence type="ECO:0000256" key="1">
    <source>
        <dbReference type="SAM" id="Phobius"/>
    </source>
</evidence>
<dbReference type="HOGENOM" id="CLU_164834_0_0_3"/>
<dbReference type="OrthoDB" id="574339at2"/>